<proteinExistence type="predicted"/>
<evidence type="ECO:0000313" key="1">
    <source>
        <dbReference type="EMBL" id="GBP84388.1"/>
    </source>
</evidence>
<sequence>MHSEIAYTVSFIHYHWQRYEVCYNLDRFEQHHLFSITVNTSFIISGAAAQNYVLVFSAKQPATRDTRWNFSQITRGGKETERQTGCPKAARTHDDMRAPFRGRENVHWTNIPLKDLNEKLQACDDVDAKWDPGSLLVCMLLKLGTFL</sequence>
<protein>
    <submittedName>
        <fullName evidence="1">Uncharacterized protein</fullName>
    </submittedName>
</protein>
<organism evidence="1 2">
    <name type="scientific">Eumeta variegata</name>
    <name type="common">Bagworm moth</name>
    <name type="synonym">Eumeta japonica</name>
    <dbReference type="NCBI Taxonomy" id="151549"/>
    <lineage>
        <taxon>Eukaryota</taxon>
        <taxon>Metazoa</taxon>
        <taxon>Ecdysozoa</taxon>
        <taxon>Arthropoda</taxon>
        <taxon>Hexapoda</taxon>
        <taxon>Insecta</taxon>
        <taxon>Pterygota</taxon>
        <taxon>Neoptera</taxon>
        <taxon>Endopterygota</taxon>
        <taxon>Lepidoptera</taxon>
        <taxon>Glossata</taxon>
        <taxon>Ditrysia</taxon>
        <taxon>Tineoidea</taxon>
        <taxon>Psychidae</taxon>
        <taxon>Oiketicinae</taxon>
        <taxon>Eumeta</taxon>
    </lineage>
</organism>
<evidence type="ECO:0000313" key="2">
    <source>
        <dbReference type="Proteomes" id="UP000299102"/>
    </source>
</evidence>
<dbReference type="AlphaFoldDB" id="A0A4C1Z923"/>
<name>A0A4C1Z923_EUMVA</name>
<dbReference type="EMBL" id="BGZK01001676">
    <property type="protein sequence ID" value="GBP84388.1"/>
    <property type="molecule type" value="Genomic_DNA"/>
</dbReference>
<gene>
    <name evidence="1" type="ORF">EVAR_59031_1</name>
</gene>
<accession>A0A4C1Z923</accession>
<reference evidence="1 2" key="1">
    <citation type="journal article" date="2019" name="Commun. Biol.">
        <title>The bagworm genome reveals a unique fibroin gene that provides high tensile strength.</title>
        <authorList>
            <person name="Kono N."/>
            <person name="Nakamura H."/>
            <person name="Ohtoshi R."/>
            <person name="Tomita M."/>
            <person name="Numata K."/>
            <person name="Arakawa K."/>
        </authorList>
    </citation>
    <scope>NUCLEOTIDE SEQUENCE [LARGE SCALE GENOMIC DNA]</scope>
</reference>
<keyword evidence="2" id="KW-1185">Reference proteome</keyword>
<dbReference type="Proteomes" id="UP000299102">
    <property type="component" value="Unassembled WGS sequence"/>
</dbReference>
<comment type="caution">
    <text evidence="1">The sequence shown here is derived from an EMBL/GenBank/DDBJ whole genome shotgun (WGS) entry which is preliminary data.</text>
</comment>